<comment type="caution">
    <text evidence="3">The sequence shown here is derived from an EMBL/GenBank/DDBJ whole genome shotgun (WGS) entry which is preliminary data.</text>
</comment>
<dbReference type="SUPFAM" id="SSF160920">
    <property type="entry name" value="PSTPO5379-like"/>
    <property type="match status" value="1"/>
</dbReference>
<evidence type="ECO:0000256" key="1">
    <source>
        <dbReference type="ARBA" id="ARBA00007896"/>
    </source>
</evidence>
<sequence length="51" mass="5402">VDAEPGDVPVYWACGVTPQAALMASCPPFAITHSPGHMFITDVPDDAYRIA</sequence>
<dbReference type="Gene3D" id="3.40.1640.10">
    <property type="entry name" value="PSTPO5379-like"/>
    <property type="match status" value="1"/>
</dbReference>
<dbReference type="EMBL" id="JBHTIS010003783">
    <property type="protein sequence ID" value="MFD1051678.1"/>
    <property type="molecule type" value="Genomic_DNA"/>
</dbReference>
<dbReference type="InterPro" id="IPR009906">
    <property type="entry name" value="D-Glu_cyclase"/>
</dbReference>
<dbReference type="InterPro" id="IPR038021">
    <property type="entry name" value="Putative_hydro-lyase"/>
</dbReference>
<gene>
    <name evidence="3" type="ORF">ACFQ1S_42060</name>
</gene>
<feature type="non-terminal residue" evidence="3">
    <location>
        <position position="1"/>
    </location>
</feature>
<comment type="similarity">
    <text evidence="1">Belongs to the D-glutamate cyclase family.</text>
</comment>
<protein>
    <submittedName>
        <fullName evidence="3">D-glutamate cyclase family protein</fullName>
    </submittedName>
</protein>
<dbReference type="Proteomes" id="UP001597045">
    <property type="component" value="Unassembled WGS sequence"/>
</dbReference>
<name>A0ABW3MM38_9PSEU</name>
<reference evidence="4" key="1">
    <citation type="journal article" date="2019" name="Int. J. Syst. Evol. Microbiol.">
        <title>The Global Catalogue of Microorganisms (GCM) 10K type strain sequencing project: providing services to taxonomists for standard genome sequencing and annotation.</title>
        <authorList>
            <consortium name="The Broad Institute Genomics Platform"/>
            <consortium name="The Broad Institute Genome Sequencing Center for Infectious Disease"/>
            <person name="Wu L."/>
            <person name="Ma J."/>
        </authorList>
    </citation>
    <scope>NUCLEOTIDE SEQUENCE [LARGE SCALE GENOMIC DNA]</scope>
    <source>
        <strain evidence="4">JCM 31486</strain>
    </source>
</reference>
<evidence type="ECO:0000313" key="4">
    <source>
        <dbReference type="Proteomes" id="UP001597045"/>
    </source>
</evidence>
<keyword evidence="4" id="KW-1185">Reference proteome</keyword>
<organism evidence="3 4">
    <name type="scientific">Kibdelosporangium lantanae</name>
    <dbReference type="NCBI Taxonomy" id="1497396"/>
    <lineage>
        <taxon>Bacteria</taxon>
        <taxon>Bacillati</taxon>
        <taxon>Actinomycetota</taxon>
        <taxon>Actinomycetes</taxon>
        <taxon>Pseudonocardiales</taxon>
        <taxon>Pseudonocardiaceae</taxon>
        <taxon>Kibdelosporangium</taxon>
    </lineage>
</organism>
<evidence type="ECO:0000256" key="2">
    <source>
        <dbReference type="ARBA" id="ARBA00023239"/>
    </source>
</evidence>
<evidence type="ECO:0000313" key="3">
    <source>
        <dbReference type="EMBL" id="MFD1051678.1"/>
    </source>
</evidence>
<dbReference type="Pfam" id="PF07286">
    <property type="entry name" value="D-Glu_cyclase"/>
    <property type="match status" value="1"/>
</dbReference>
<dbReference type="PANTHER" id="PTHR32022">
    <property type="entry name" value="D-GLUTAMATE CYCLASE, MITOCHONDRIAL"/>
    <property type="match status" value="1"/>
</dbReference>
<accession>A0ABW3MM38</accession>
<keyword evidence="2" id="KW-0456">Lyase</keyword>
<proteinExistence type="inferred from homology"/>
<dbReference type="PANTHER" id="PTHR32022:SF10">
    <property type="entry name" value="D-GLUTAMATE CYCLASE, MITOCHONDRIAL"/>
    <property type="match status" value="1"/>
</dbReference>